<evidence type="ECO:0000313" key="2">
    <source>
        <dbReference type="Proteomes" id="UP000095287"/>
    </source>
</evidence>
<sequence length="221" mass="25064">MPEGEVVAHKGHFHVHGNQNLRALDYMPEGEVAAHKGHFHVHGNQNLRALDYVELVLVVLGLLLHAVYCFFIVYRHVIHINLKMIYLFTSLTICVFLVSRLLDITMIVFDVHENSALHNWVHILHESSYTSIVSSFLLISLERLVATLWSDSYEGRTGRVKVVVAFVFVCLISLVIAYVIHIVESGFTILVVYVTICDTVTIVVRRIVRTPLNGSFNILFA</sequence>
<feature type="transmembrane region" description="Helical" evidence="1">
    <location>
        <begin position="129"/>
        <end position="150"/>
    </location>
</feature>
<evidence type="ECO:0000256" key="1">
    <source>
        <dbReference type="SAM" id="Phobius"/>
    </source>
</evidence>
<keyword evidence="1" id="KW-0472">Membrane</keyword>
<organism evidence="2 3">
    <name type="scientific">Steinernema glaseri</name>
    <dbReference type="NCBI Taxonomy" id="37863"/>
    <lineage>
        <taxon>Eukaryota</taxon>
        <taxon>Metazoa</taxon>
        <taxon>Ecdysozoa</taxon>
        <taxon>Nematoda</taxon>
        <taxon>Chromadorea</taxon>
        <taxon>Rhabditida</taxon>
        <taxon>Tylenchina</taxon>
        <taxon>Panagrolaimomorpha</taxon>
        <taxon>Strongyloidoidea</taxon>
        <taxon>Steinernematidae</taxon>
        <taxon>Steinernema</taxon>
    </lineage>
</organism>
<feature type="transmembrane region" description="Helical" evidence="1">
    <location>
        <begin position="186"/>
        <end position="204"/>
    </location>
</feature>
<dbReference type="AlphaFoldDB" id="A0A1I8A4D3"/>
<name>A0A1I8A4D3_9BILA</name>
<protein>
    <submittedName>
        <fullName evidence="3">G_PROTEIN_RECEP_F1_2 domain-containing protein</fullName>
    </submittedName>
</protein>
<keyword evidence="1" id="KW-1133">Transmembrane helix</keyword>
<accession>A0A1I8A4D3</accession>
<dbReference type="Proteomes" id="UP000095287">
    <property type="component" value="Unplaced"/>
</dbReference>
<dbReference type="PANTHER" id="PTHR47521:SF18">
    <property type="entry name" value="G PROTEIN-COUPLED RECEPTOR-RELATED"/>
    <property type="match status" value="1"/>
</dbReference>
<dbReference type="PANTHER" id="PTHR47521">
    <property type="entry name" value="SERPENTINE RECEPTOR, CLASS E (EPSILON)-RELATED"/>
    <property type="match status" value="1"/>
</dbReference>
<proteinExistence type="predicted"/>
<feature type="transmembrane region" description="Helical" evidence="1">
    <location>
        <begin position="52"/>
        <end position="73"/>
    </location>
</feature>
<evidence type="ECO:0000313" key="3">
    <source>
        <dbReference type="WBParaSite" id="L893_g32736.t1"/>
    </source>
</evidence>
<feature type="transmembrane region" description="Helical" evidence="1">
    <location>
        <begin position="162"/>
        <end position="180"/>
    </location>
</feature>
<dbReference type="InterPro" id="IPR052860">
    <property type="entry name" value="NRL-GPCR1"/>
</dbReference>
<feature type="transmembrane region" description="Helical" evidence="1">
    <location>
        <begin position="85"/>
        <end position="109"/>
    </location>
</feature>
<keyword evidence="1" id="KW-0812">Transmembrane</keyword>
<keyword evidence="2" id="KW-1185">Reference proteome</keyword>
<reference evidence="3" key="1">
    <citation type="submission" date="2016-11" db="UniProtKB">
        <authorList>
            <consortium name="WormBaseParasite"/>
        </authorList>
    </citation>
    <scope>IDENTIFICATION</scope>
</reference>
<dbReference type="WBParaSite" id="L893_g32736.t1">
    <property type="protein sequence ID" value="L893_g32736.t1"/>
    <property type="gene ID" value="L893_g32736"/>
</dbReference>